<keyword evidence="3" id="KW-0732">Signal</keyword>
<comment type="caution">
    <text evidence="6">The sequence shown here is derived from an EMBL/GenBank/DDBJ whole genome shotgun (WGS) entry which is preliminary data.</text>
</comment>
<feature type="chain" id="PRO_5032562484" evidence="3">
    <location>
        <begin position="23"/>
        <end position="232"/>
    </location>
</feature>
<evidence type="ECO:0000256" key="3">
    <source>
        <dbReference type="SAM" id="SignalP"/>
    </source>
</evidence>
<dbReference type="InterPro" id="IPR025392">
    <property type="entry name" value="DUF4124"/>
</dbReference>
<feature type="region of interest" description="Disordered" evidence="2">
    <location>
        <begin position="203"/>
        <end position="232"/>
    </location>
</feature>
<dbReference type="CDD" id="cd00254">
    <property type="entry name" value="LT-like"/>
    <property type="match status" value="1"/>
</dbReference>
<dbReference type="PROSITE" id="PS00922">
    <property type="entry name" value="TRANSGLYCOSYLASE"/>
    <property type="match status" value="1"/>
</dbReference>
<evidence type="ECO:0000313" key="6">
    <source>
        <dbReference type="EMBL" id="NMO20714.1"/>
    </source>
</evidence>
<dbReference type="Pfam" id="PF13511">
    <property type="entry name" value="DUF4124"/>
    <property type="match status" value="1"/>
</dbReference>
<dbReference type="GO" id="GO:0008933">
    <property type="term" value="F:peptidoglycan lytic transglycosylase activity"/>
    <property type="evidence" value="ECO:0007669"/>
    <property type="project" value="InterPro"/>
</dbReference>
<dbReference type="InterPro" id="IPR000189">
    <property type="entry name" value="Transglyc_AS"/>
</dbReference>
<dbReference type="InterPro" id="IPR023346">
    <property type="entry name" value="Lysozyme-like_dom_sf"/>
</dbReference>
<keyword evidence="7" id="KW-1185">Reference proteome</keyword>
<evidence type="ECO:0000256" key="1">
    <source>
        <dbReference type="ARBA" id="ARBA00007734"/>
    </source>
</evidence>
<dbReference type="Gene3D" id="1.10.530.10">
    <property type="match status" value="1"/>
</dbReference>
<dbReference type="PANTHER" id="PTHR37423">
    <property type="entry name" value="SOLUBLE LYTIC MUREIN TRANSGLYCOSYLASE-RELATED"/>
    <property type="match status" value="1"/>
</dbReference>
<comment type="similarity">
    <text evidence="1">Belongs to the transglycosylase Slt family.</text>
</comment>
<dbReference type="GO" id="GO:0016020">
    <property type="term" value="C:membrane"/>
    <property type="evidence" value="ECO:0007669"/>
    <property type="project" value="InterPro"/>
</dbReference>
<dbReference type="EMBL" id="JABBJJ010000264">
    <property type="protein sequence ID" value="NMO20714.1"/>
    <property type="molecule type" value="Genomic_DNA"/>
</dbReference>
<evidence type="ECO:0000259" key="4">
    <source>
        <dbReference type="Pfam" id="PF01464"/>
    </source>
</evidence>
<dbReference type="SUPFAM" id="SSF53955">
    <property type="entry name" value="Lysozyme-like"/>
    <property type="match status" value="1"/>
</dbReference>
<evidence type="ECO:0000313" key="7">
    <source>
        <dbReference type="Proteomes" id="UP000518300"/>
    </source>
</evidence>
<feature type="domain" description="Transglycosylase SLT" evidence="4">
    <location>
        <begin position="83"/>
        <end position="181"/>
    </location>
</feature>
<feature type="signal peptide" evidence="3">
    <location>
        <begin position="1"/>
        <end position="22"/>
    </location>
</feature>
<dbReference type="PANTHER" id="PTHR37423:SF2">
    <property type="entry name" value="MEMBRANE-BOUND LYTIC MUREIN TRANSGLYCOSYLASE C"/>
    <property type="match status" value="1"/>
</dbReference>
<evidence type="ECO:0000259" key="5">
    <source>
        <dbReference type="Pfam" id="PF13511"/>
    </source>
</evidence>
<feature type="domain" description="DUF4124" evidence="5">
    <location>
        <begin position="13"/>
        <end position="64"/>
    </location>
</feature>
<gene>
    <name evidence="6" type="ORF">HG543_38555</name>
</gene>
<dbReference type="Proteomes" id="UP000518300">
    <property type="component" value="Unassembled WGS sequence"/>
</dbReference>
<protein>
    <submittedName>
        <fullName evidence="6">Lytic transglycosylase domain-containing protein</fullName>
    </submittedName>
</protein>
<dbReference type="RefSeq" id="WP_169349926.1">
    <property type="nucleotide sequence ID" value="NZ_JABBJJ010000264.1"/>
</dbReference>
<name>A0A848LTJ2_9BACT</name>
<reference evidence="6 7" key="1">
    <citation type="submission" date="2020-04" db="EMBL/GenBank/DDBJ databases">
        <title>Draft genome of Pyxidicoccus fallax type strain.</title>
        <authorList>
            <person name="Whitworth D.E."/>
        </authorList>
    </citation>
    <scope>NUCLEOTIDE SEQUENCE [LARGE SCALE GENOMIC DNA]</scope>
    <source>
        <strain evidence="6 7">DSM 14698</strain>
    </source>
</reference>
<organism evidence="6 7">
    <name type="scientific">Pyxidicoccus fallax</name>
    <dbReference type="NCBI Taxonomy" id="394095"/>
    <lineage>
        <taxon>Bacteria</taxon>
        <taxon>Pseudomonadati</taxon>
        <taxon>Myxococcota</taxon>
        <taxon>Myxococcia</taxon>
        <taxon>Myxococcales</taxon>
        <taxon>Cystobacterineae</taxon>
        <taxon>Myxococcaceae</taxon>
        <taxon>Pyxidicoccus</taxon>
    </lineage>
</organism>
<dbReference type="AlphaFoldDB" id="A0A848LTJ2"/>
<dbReference type="InterPro" id="IPR008258">
    <property type="entry name" value="Transglycosylase_SLT_dom_1"/>
</dbReference>
<evidence type="ECO:0000256" key="2">
    <source>
        <dbReference type="SAM" id="MobiDB-lite"/>
    </source>
</evidence>
<proteinExistence type="inferred from homology"/>
<dbReference type="GO" id="GO:0000270">
    <property type="term" value="P:peptidoglycan metabolic process"/>
    <property type="evidence" value="ECO:0007669"/>
    <property type="project" value="InterPro"/>
</dbReference>
<accession>A0A848LTJ2</accession>
<dbReference type="Pfam" id="PF01464">
    <property type="entry name" value="SLT"/>
    <property type="match status" value="1"/>
</dbReference>
<sequence>MRAIPALLAAAALLALPLTAGASESIYRYVEKDGTIVYTNVPPTDSGAKKAKRMKGSFANAPVKTAPVVGRKRTPPELDPHIVAAAKRYRIPTALVRAIMHTESNFNPNALSHKGASGLMQLMPATASDMYVKDIFDERDNIEGGVRYLRVLANMFDGDMVKMVAAYNAGPEAVKRYGGKVPPYEETQGYVRKVLQLYFHYKERERADDSGPREPTTENDDAREGAGGEEPR</sequence>